<proteinExistence type="predicted"/>
<accession>A0A1G6VZ42</accession>
<dbReference type="Pfam" id="PF20240">
    <property type="entry name" value="DUF6597"/>
    <property type="match status" value="1"/>
</dbReference>
<name>A0A1G6VZ42_9ACTN</name>
<dbReference type="RefSeq" id="WP_091033484.1">
    <property type="nucleotide sequence ID" value="NZ_FNAD01000005.1"/>
</dbReference>
<keyword evidence="3" id="KW-0804">Transcription</keyword>
<feature type="domain" description="HTH araC/xylS-type" evidence="4">
    <location>
        <begin position="141"/>
        <end position="240"/>
    </location>
</feature>
<dbReference type="OrthoDB" id="9815799at2"/>
<evidence type="ECO:0000256" key="3">
    <source>
        <dbReference type="ARBA" id="ARBA00023163"/>
    </source>
</evidence>
<keyword evidence="6" id="KW-1185">Reference proteome</keyword>
<dbReference type="Proteomes" id="UP000198949">
    <property type="component" value="Unassembled WGS sequence"/>
</dbReference>
<dbReference type="GO" id="GO:0003700">
    <property type="term" value="F:DNA-binding transcription factor activity"/>
    <property type="evidence" value="ECO:0007669"/>
    <property type="project" value="InterPro"/>
</dbReference>
<dbReference type="EMBL" id="FNAD01000005">
    <property type="protein sequence ID" value="SDD58990.1"/>
    <property type="molecule type" value="Genomic_DNA"/>
</dbReference>
<organism evidence="5 6">
    <name type="scientific">Glycomyces harbinensis</name>
    <dbReference type="NCBI Taxonomy" id="58114"/>
    <lineage>
        <taxon>Bacteria</taxon>
        <taxon>Bacillati</taxon>
        <taxon>Actinomycetota</taxon>
        <taxon>Actinomycetes</taxon>
        <taxon>Glycomycetales</taxon>
        <taxon>Glycomycetaceae</taxon>
        <taxon>Glycomyces</taxon>
    </lineage>
</organism>
<dbReference type="SMART" id="SM00342">
    <property type="entry name" value="HTH_ARAC"/>
    <property type="match status" value="1"/>
</dbReference>
<dbReference type="InterPro" id="IPR046532">
    <property type="entry name" value="DUF6597"/>
</dbReference>
<evidence type="ECO:0000313" key="5">
    <source>
        <dbReference type="EMBL" id="SDD58990.1"/>
    </source>
</evidence>
<dbReference type="AlphaFoldDB" id="A0A1G6VZ42"/>
<evidence type="ECO:0000256" key="2">
    <source>
        <dbReference type="ARBA" id="ARBA00023125"/>
    </source>
</evidence>
<gene>
    <name evidence="5" type="ORF">SAMN05216270_105220</name>
</gene>
<dbReference type="GO" id="GO:0043565">
    <property type="term" value="F:sequence-specific DNA binding"/>
    <property type="evidence" value="ECO:0007669"/>
    <property type="project" value="InterPro"/>
</dbReference>
<dbReference type="STRING" id="58114.SAMN05216270_105220"/>
<protein>
    <submittedName>
        <fullName evidence="5">AraC-type DNA-binding protein</fullName>
    </submittedName>
</protein>
<dbReference type="Pfam" id="PF12833">
    <property type="entry name" value="HTH_18"/>
    <property type="match status" value="1"/>
</dbReference>
<sequence length="243" mass="26403">MATGSSYEERAVRGDMGAWSPCVWTRRAGDEAARIVPDGCVDLIWMRGRLEIAGPDSAHREVALGPGEPITGVRLRPGAARVLLGETPASEVRDAQPALTEVWGTAASRLEDRVGGEPDPWRVAGHLAQALHARAARFAPDPVAVAVAEALDRPRPPAIGDMAWEFGYSERQLRRRVIAAVGYGPKTLEQILRFRRTAALAEDGPDWARLAAEQGYADQAHLSRQMRRWSGRPPRELVVGAPA</sequence>
<dbReference type="PANTHER" id="PTHR46796:SF15">
    <property type="entry name" value="BLL1074 PROTEIN"/>
    <property type="match status" value="1"/>
</dbReference>
<dbReference type="InterPro" id="IPR050204">
    <property type="entry name" value="AraC_XylS_family_regulators"/>
</dbReference>
<dbReference type="InterPro" id="IPR018060">
    <property type="entry name" value="HTH_AraC"/>
</dbReference>
<dbReference type="PANTHER" id="PTHR46796">
    <property type="entry name" value="HTH-TYPE TRANSCRIPTIONAL ACTIVATOR RHAS-RELATED"/>
    <property type="match status" value="1"/>
</dbReference>
<evidence type="ECO:0000313" key="6">
    <source>
        <dbReference type="Proteomes" id="UP000198949"/>
    </source>
</evidence>
<evidence type="ECO:0000256" key="1">
    <source>
        <dbReference type="ARBA" id="ARBA00023015"/>
    </source>
</evidence>
<evidence type="ECO:0000259" key="4">
    <source>
        <dbReference type="PROSITE" id="PS01124"/>
    </source>
</evidence>
<dbReference type="Gene3D" id="1.10.10.60">
    <property type="entry name" value="Homeodomain-like"/>
    <property type="match status" value="1"/>
</dbReference>
<reference evidence="6" key="1">
    <citation type="submission" date="2016-10" db="EMBL/GenBank/DDBJ databases">
        <authorList>
            <person name="Varghese N."/>
            <person name="Submissions S."/>
        </authorList>
    </citation>
    <scope>NUCLEOTIDE SEQUENCE [LARGE SCALE GENOMIC DNA]</scope>
    <source>
        <strain evidence="6">CGMCC 4.3516</strain>
    </source>
</reference>
<keyword evidence="2 5" id="KW-0238">DNA-binding</keyword>
<keyword evidence="1" id="KW-0805">Transcription regulation</keyword>
<dbReference type="PROSITE" id="PS01124">
    <property type="entry name" value="HTH_ARAC_FAMILY_2"/>
    <property type="match status" value="1"/>
</dbReference>